<keyword evidence="1" id="KW-1133">Transmembrane helix</keyword>
<feature type="transmembrane region" description="Helical" evidence="1">
    <location>
        <begin position="88"/>
        <end position="109"/>
    </location>
</feature>
<protein>
    <submittedName>
        <fullName evidence="2">DUF2975 domain-containing protein</fullName>
    </submittedName>
</protein>
<evidence type="ECO:0000313" key="2">
    <source>
        <dbReference type="EMBL" id="XCM84431.1"/>
    </source>
</evidence>
<accession>A0AAU8K6P8</accession>
<feature type="transmembrane region" description="Helical" evidence="1">
    <location>
        <begin position="170"/>
        <end position="188"/>
    </location>
</feature>
<feature type="transmembrane region" description="Helical" evidence="1">
    <location>
        <begin position="14"/>
        <end position="33"/>
    </location>
</feature>
<organism evidence="2">
    <name type="scientific">Kitasatospora camelliae</name>
    <dbReference type="NCBI Taxonomy" id="3156397"/>
    <lineage>
        <taxon>Bacteria</taxon>
        <taxon>Bacillati</taxon>
        <taxon>Actinomycetota</taxon>
        <taxon>Actinomycetes</taxon>
        <taxon>Kitasatosporales</taxon>
        <taxon>Streptomycetaceae</taxon>
        <taxon>Kitasatospora</taxon>
    </lineage>
</organism>
<geneLocation type="plasmid" evidence="2">
    <name>punmamed1</name>
</geneLocation>
<proteinExistence type="predicted"/>
<dbReference type="KEGG" id="kcm:ABWK59_36505"/>
<dbReference type="Pfam" id="PF11188">
    <property type="entry name" value="DUF2975"/>
    <property type="match status" value="1"/>
</dbReference>
<gene>
    <name evidence="2" type="ORF">ABWK59_36505</name>
</gene>
<dbReference type="AlphaFoldDB" id="A0AAU8K6P8"/>
<reference evidence="2" key="1">
    <citation type="submission" date="2024-06" db="EMBL/GenBank/DDBJ databases">
        <title>The genome sequences of Kitasatospora sp. strain HUAS MG31.</title>
        <authorList>
            <person name="Mo P."/>
        </authorList>
    </citation>
    <scope>NUCLEOTIDE SEQUENCE</scope>
    <source>
        <strain evidence="2">HUAS MG31</strain>
        <plasmid evidence="2">punmamed1</plasmid>
    </source>
</reference>
<sequence>MNDMSWWTRVTDHILELVLGLALLSVGVVQVLLPVLGVATPLQPAHSREVRLDGAARLPGETASAAVTLRGSGHAELAFTDPGLGQHLLLVLPGLVSGLLVLVILAALLRMARTFRDGDFFVPRNTRHLGVVAATLLLIGTLVPLLDMMTTNLLARGLPMADAITPARDFAVQPVFLALLAGAAAEAFRAGTRLRADTEGLV</sequence>
<dbReference type="InterPro" id="IPR021354">
    <property type="entry name" value="DUF2975"/>
</dbReference>
<keyword evidence="1" id="KW-0812">Transmembrane</keyword>
<name>A0AAU8K6P8_9ACTN</name>
<feature type="transmembrane region" description="Helical" evidence="1">
    <location>
        <begin position="129"/>
        <end position="150"/>
    </location>
</feature>
<keyword evidence="2" id="KW-0614">Plasmid</keyword>
<dbReference type="RefSeq" id="WP_354645366.1">
    <property type="nucleotide sequence ID" value="NZ_CP159873.1"/>
</dbReference>
<dbReference type="EMBL" id="CP159873">
    <property type="protein sequence ID" value="XCM84431.1"/>
    <property type="molecule type" value="Genomic_DNA"/>
</dbReference>
<evidence type="ECO:0000256" key="1">
    <source>
        <dbReference type="SAM" id="Phobius"/>
    </source>
</evidence>
<keyword evidence="1" id="KW-0472">Membrane</keyword>